<evidence type="ECO:0000313" key="1">
    <source>
        <dbReference type="EMBL" id="JAC82135.1"/>
    </source>
</evidence>
<gene>
    <name evidence="1" type="ORF">TSPGSL018_6381</name>
</gene>
<name>A0A061SH12_9CHLO</name>
<dbReference type="AlphaFoldDB" id="A0A061SH12"/>
<accession>A0A061SH12</accession>
<protein>
    <submittedName>
        <fullName evidence="1">Uncharacterized protein</fullName>
    </submittedName>
</protein>
<dbReference type="EMBL" id="GBEZ01002962">
    <property type="protein sequence ID" value="JAC82135.1"/>
    <property type="molecule type" value="Transcribed_RNA"/>
</dbReference>
<proteinExistence type="predicted"/>
<feature type="non-terminal residue" evidence="1">
    <location>
        <position position="1"/>
    </location>
</feature>
<reference evidence="1" key="1">
    <citation type="submission" date="2014-05" db="EMBL/GenBank/DDBJ databases">
        <title>The transcriptome of the halophilic microalga Tetraselmis sp. GSL018 isolated from the Great Salt Lake, Utah.</title>
        <authorList>
            <person name="Jinkerson R.E."/>
            <person name="D'Adamo S."/>
            <person name="Posewitz M.C."/>
        </authorList>
    </citation>
    <scope>NUCLEOTIDE SEQUENCE</scope>
    <source>
        <strain evidence="1">GSL018</strain>
    </source>
</reference>
<organism evidence="1">
    <name type="scientific">Tetraselmis sp. GSL018</name>
    <dbReference type="NCBI Taxonomy" id="582737"/>
    <lineage>
        <taxon>Eukaryota</taxon>
        <taxon>Viridiplantae</taxon>
        <taxon>Chlorophyta</taxon>
        <taxon>core chlorophytes</taxon>
        <taxon>Chlorodendrophyceae</taxon>
        <taxon>Chlorodendrales</taxon>
        <taxon>Chlorodendraceae</taxon>
        <taxon>Tetraselmis</taxon>
    </lineage>
</organism>
<sequence length="40" mass="4512">SEPEVQNLGFHPNKQDGKPLTVSMQYQALVFDVRALTSEH</sequence>